<protein>
    <recommendedName>
        <fullName evidence="8">tRNA-specific adenosine deaminase</fullName>
        <ecNumber evidence="8">3.5.4.33</ecNumber>
    </recommendedName>
</protein>
<evidence type="ECO:0000256" key="3">
    <source>
        <dbReference type="ARBA" id="ARBA00022694"/>
    </source>
</evidence>
<dbReference type="InterPro" id="IPR002125">
    <property type="entry name" value="CMP_dCMP_dom"/>
</dbReference>
<comment type="similarity">
    <text evidence="1">Belongs to the cytidine and deoxycytidylate deaminase family. ADAT2 subfamily.</text>
</comment>
<dbReference type="EMBL" id="AP024412">
    <property type="protein sequence ID" value="BCR35311.1"/>
    <property type="molecule type" value="Genomic_DNA"/>
</dbReference>
<organism evidence="9 10">
    <name type="scientific">Mariniplasma anaerobium</name>
    <dbReference type="NCBI Taxonomy" id="2735436"/>
    <lineage>
        <taxon>Bacteria</taxon>
        <taxon>Bacillati</taxon>
        <taxon>Mycoplasmatota</taxon>
        <taxon>Mollicutes</taxon>
        <taxon>Acholeplasmatales</taxon>
        <taxon>Acholeplasmataceae</taxon>
        <taxon>Mariniplasma</taxon>
    </lineage>
</organism>
<comment type="function">
    <text evidence="8">Catalyzes the deamination of adenosine to inosine at the wobble position 34 of tRNA(Arg2).</text>
</comment>
<dbReference type="InterPro" id="IPR016192">
    <property type="entry name" value="APOBEC/CMP_deaminase_Zn-bd"/>
</dbReference>
<keyword evidence="3 8" id="KW-0819">tRNA processing</keyword>
<dbReference type="InterPro" id="IPR058535">
    <property type="entry name" value="MafB19-deam"/>
</dbReference>
<evidence type="ECO:0000256" key="8">
    <source>
        <dbReference type="HAMAP-Rule" id="MF_00972"/>
    </source>
</evidence>
<dbReference type="GO" id="GO:0052717">
    <property type="term" value="F:tRNA-specific adenosine-34 deaminase activity"/>
    <property type="evidence" value="ECO:0007669"/>
    <property type="project" value="UniProtKB-UniRule"/>
</dbReference>
<feature type="active site" description="Proton donor" evidence="8">
    <location>
        <position position="68"/>
    </location>
</feature>
<evidence type="ECO:0000256" key="6">
    <source>
        <dbReference type="ARBA" id="ARBA00022833"/>
    </source>
</evidence>
<accession>A0A7U9XVH6</accession>
<dbReference type="PANTHER" id="PTHR11079:SF202">
    <property type="entry name" value="TRNA-SPECIFIC ADENOSINE DEAMINASE"/>
    <property type="match status" value="1"/>
</dbReference>
<reference evidence="9" key="1">
    <citation type="submission" date="2021-01" db="EMBL/GenBank/DDBJ databases">
        <title>Draft genome sequence of Acholeplasmataceae bacterium strain Mahy22.</title>
        <authorList>
            <person name="Watanabe M."/>
            <person name="Kojima H."/>
            <person name="Fukui M."/>
        </authorList>
    </citation>
    <scope>NUCLEOTIDE SEQUENCE</scope>
    <source>
        <strain evidence="9">Mahy22</strain>
    </source>
</reference>
<dbReference type="InterPro" id="IPR016193">
    <property type="entry name" value="Cytidine_deaminase-like"/>
</dbReference>
<dbReference type="PANTHER" id="PTHR11079">
    <property type="entry name" value="CYTOSINE DEAMINASE FAMILY MEMBER"/>
    <property type="match status" value="1"/>
</dbReference>
<dbReference type="SUPFAM" id="SSF53927">
    <property type="entry name" value="Cytidine deaminase-like"/>
    <property type="match status" value="1"/>
</dbReference>
<comment type="subunit">
    <text evidence="2 8">Homodimer.</text>
</comment>
<comment type="cofactor">
    <cofactor evidence="8">
        <name>Zn(2+)</name>
        <dbReference type="ChEBI" id="CHEBI:29105"/>
    </cofactor>
    <text evidence="8">Binds 1 zinc ion per subunit.</text>
</comment>
<dbReference type="PROSITE" id="PS51747">
    <property type="entry name" value="CYT_DCMP_DEAMINASES_2"/>
    <property type="match status" value="1"/>
</dbReference>
<feature type="binding site" evidence="8">
    <location>
        <position position="96"/>
    </location>
    <ligand>
        <name>Zn(2+)</name>
        <dbReference type="ChEBI" id="CHEBI:29105"/>
        <note>catalytic</note>
    </ligand>
</feature>
<keyword evidence="4 8" id="KW-0479">Metal-binding</keyword>
<evidence type="ECO:0000256" key="5">
    <source>
        <dbReference type="ARBA" id="ARBA00022801"/>
    </source>
</evidence>
<keyword evidence="6 8" id="KW-0862">Zinc</keyword>
<dbReference type="EC" id="3.5.4.33" evidence="8"/>
<dbReference type="GO" id="GO:0008270">
    <property type="term" value="F:zinc ion binding"/>
    <property type="evidence" value="ECO:0007669"/>
    <property type="project" value="UniProtKB-UniRule"/>
</dbReference>
<dbReference type="HAMAP" id="MF_00972">
    <property type="entry name" value="tRNA_aden_deaminase"/>
    <property type="match status" value="1"/>
</dbReference>
<feature type="binding site" evidence="8">
    <location>
        <position position="66"/>
    </location>
    <ligand>
        <name>Zn(2+)</name>
        <dbReference type="ChEBI" id="CHEBI:29105"/>
        <note>catalytic</note>
    </ligand>
</feature>
<dbReference type="CDD" id="cd01285">
    <property type="entry name" value="nucleoside_deaminase"/>
    <property type="match status" value="1"/>
</dbReference>
<comment type="catalytic activity">
    <reaction evidence="7 8">
        <text>adenosine(34) in tRNA + H2O + H(+) = inosine(34) in tRNA + NH4(+)</text>
        <dbReference type="Rhea" id="RHEA:43168"/>
        <dbReference type="Rhea" id="RHEA-COMP:10373"/>
        <dbReference type="Rhea" id="RHEA-COMP:10374"/>
        <dbReference type="ChEBI" id="CHEBI:15377"/>
        <dbReference type="ChEBI" id="CHEBI:15378"/>
        <dbReference type="ChEBI" id="CHEBI:28938"/>
        <dbReference type="ChEBI" id="CHEBI:74411"/>
        <dbReference type="ChEBI" id="CHEBI:82852"/>
        <dbReference type="EC" id="3.5.4.33"/>
    </reaction>
</comment>
<sequence>MNLDQDIIMKSQENLKKYKYMRAALKEAEKAALKDEVPVGAVVVYQDKIIARAHNLRESKQIIQGHAEFLAMMKAAKKIGSWRLEDCEIYVTMEPCPMCAGAMIQSRIKKVYYGVKDYKSGVVDSICQLFELPFNHKVESEGLIMSEESEKLIKTFFKKLRQR</sequence>
<dbReference type="Pfam" id="PF14437">
    <property type="entry name" value="MafB19-deam"/>
    <property type="match status" value="1"/>
</dbReference>
<dbReference type="PROSITE" id="PS00903">
    <property type="entry name" value="CYT_DCMP_DEAMINASES_1"/>
    <property type="match status" value="1"/>
</dbReference>
<gene>
    <name evidence="8 9" type="primary">tadA</name>
    <name evidence="9" type="ORF">MPAN_002040</name>
</gene>
<dbReference type="InterPro" id="IPR028883">
    <property type="entry name" value="tRNA_aden_deaminase"/>
</dbReference>
<dbReference type="KEGG" id="manr:MPAN_002040"/>
<evidence type="ECO:0000256" key="2">
    <source>
        <dbReference type="ARBA" id="ARBA00011738"/>
    </source>
</evidence>
<feature type="binding site" evidence="8">
    <location>
        <position position="99"/>
    </location>
    <ligand>
        <name>Zn(2+)</name>
        <dbReference type="ChEBI" id="CHEBI:29105"/>
        <note>catalytic</note>
    </ligand>
</feature>
<name>A0A7U9XVH6_9MOLU</name>
<dbReference type="Proteomes" id="UP000620133">
    <property type="component" value="Chromosome"/>
</dbReference>
<proteinExistence type="inferred from homology"/>
<evidence type="ECO:0000313" key="9">
    <source>
        <dbReference type="EMBL" id="BCR35311.1"/>
    </source>
</evidence>
<keyword evidence="5 8" id="KW-0378">Hydrolase</keyword>
<dbReference type="GO" id="GO:0002100">
    <property type="term" value="P:tRNA wobble adenosine to inosine editing"/>
    <property type="evidence" value="ECO:0007669"/>
    <property type="project" value="UniProtKB-UniRule"/>
</dbReference>
<evidence type="ECO:0000256" key="1">
    <source>
        <dbReference type="ARBA" id="ARBA00010669"/>
    </source>
</evidence>
<evidence type="ECO:0000256" key="4">
    <source>
        <dbReference type="ARBA" id="ARBA00022723"/>
    </source>
</evidence>
<dbReference type="Gene3D" id="3.40.140.10">
    <property type="entry name" value="Cytidine Deaminase, domain 2"/>
    <property type="match status" value="1"/>
</dbReference>
<evidence type="ECO:0000313" key="10">
    <source>
        <dbReference type="Proteomes" id="UP000620133"/>
    </source>
</evidence>
<evidence type="ECO:0000256" key="7">
    <source>
        <dbReference type="ARBA" id="ARBA00048045"/>
    </source>
</evidence>
<dbReference type="AlphaFoldDB" id="A0A7U9XVH6"/>
<keyword evidence="10" id="KW-1185">Reference proteome</keyword>